<dbReference type="EnsemblPlants" id="PGSC0003DMT400093691">
    <property type="protein sequence ID" value="PGSC0003DMT400093691"/>
    <property type="gene ID" value="PGSC0003DMG400043262"/>
</dbReference>
<keyword evidence="2" id="KW-1185">Reference proteome</keyword>
<accession>M1DSH8</accession>
<dbReference type="HOGENOM" id="CLU_2578527_0_0_1"/>
<protein>
    <submittedName>
        <fullName evidence="1">Uncharacterized protein</fullName>
    </submittedName>
</protein>
<dbReference type="InParanoid" id="M1DSH8"/>
<name>M1DSH8_SOLTU</name>
<reference evidence="1" key="2">
    <citation type="submission" date="2015-06" db="UniProtKB">
        <authorList>
            <consortium name="EnsemblPlants"/>
        </authorList>
    </citation>
    <scope>IDENTIFICATION</scope>
    <source>
        <strain evidence="1">DM1-3 516 R44</strain>
    </source>
</reference>
<dbReference type="Gramene" id="PGSC0003DMT400093691">
    <property type="protein sequence ID" value="PGSC0003DMT400093691"/>
    <property type="gene ID" value="PGSC0003DMG400043262"/>
</dbReference>
<reference evidence="2" key="1">
    <citation type="journal article" date="2011" name="Nature">
        <title>Genome sequence and analysis of the tuber crop potato.</title>
        <authorList>
            <consortium name="The Potato Genome Sequencing Consortium"/>
        </authorList>
    </citation>
    <scope>NUCLEOTIDE SEQUENCE [LARGE SCALE GENOMIC DNA]</scope>
    <source>
        <strain evidence="2">cv. DM1-3 516 R44</strain>
    </source>
</reference>
<proteinExistence type="predicted"/>
<evidence type="ECO:0000313" key="1">
    <source>
        <dbReference type="EnsemblPlants" id="PGSC0003DMT400093691"/>
    </source>
</evidence>
<dbReference type="PaxDb" id="4113-PGSC0003DMT400093691"/>
<organism evidence="1 2">
    <name type="scientific">Solanum tuberosum</name>
    <name type="common">Potato</name>
    <dbReference type="NCBI Taxonomy" id="4113"/>
    <lineage>
        <taxon>Eukaryota</taxon>
        <taxon>Viridiplantae</taxon>
        <taxon>Streptophyta</taxon>
        <taxon>Embryophyta</taxon>
        <taxon>Tracheophyta</taxon>
        <taxon>Spermatophyta</taxon>
        <taxon>Magnoliopsida</taxon>
        <taxon>eudicotyledons</taxon>
        <taxon>Gunneridae</taxon>
        <taxon>Pentapetalae</taxon>
        <taxon>asterids</taxon>
        <taxon>lamiids</taxon>
        <taxon>Solanales</taxon>
        <taxon>Solanaceae</taxon>
        <taxon>Solanoideae</taxon>
        <taxon>Solaneae</taxon>
        <taxon>Solanum</taxon>
    </lineage>
</organism>
<evidence type="ECO:0000313" key="2">
    <source>
        <dbReference type="Proteomes" id="UP000011115"/>
    </source>
</evidence>
<dbReference type="Proteomes" id="UP000011115">
    <property type="component" value="Unassembled WGS sequence"/>
</dbReference>
<sequence length="94" mass="10754">MEIAKEVGYPVDHMKSNNGVDCEYVSNVKEKKENDVQTKLYEGMWIEEQMKDTNKQKGTKQAEEGEKGKLDDCQEHSANHRILPCPPNFTVHCA</sequence>
<dbReference type="AlphaFoldDB" id="M1DSH8"/>